<keyword evidence="2" id="KW-1185">Reference proteome</keyword>
<organism evidence="1 2">
    <name type="scientific">Mucilaginibacter jinjuensis</name>
    <dbReference type="NCBI Taxonomy" id="1176721"/>
    <lineage>
        <taxon>Bacteria</taxon>
        <taxon>Pseudomonadati</taxon>
        <taxon>Bacteroidota</taxon>
        <taxon>Sphingobacteriia</taxon>
        <taxon>Sphingobacteriales</taxon>
        <taxon>Sphingobacteriaceae</taxon>
        <taxon>Mucilaginibacter</taxon>
    </lineage>
</organism>
<name>A0ABY7TAV3_9SPHI</name>
<dbReference type="RefSeq" id="WP_273631758.1">
    <property type="nucleotide sequence ID" value="NZ_CP117167.1"/>
</dbReference>
<proteinExistence type="predicted"/>
<accession>A0ABY7TAV3</accession>
<evidence type="ECO:0000313" key="1">
    <source>
        <dbReference type="EMBL" id="WCT13466.1"/>
    </source>
</evidence>
<protein>
    <submittedName>
        <fullName evidence="1">Uncharacterized protein</fullName>
    </submittedName>
</protein>
<dbReference type="Proteomes" id="UP001216139">
    <property type="component" value="Chromosome"/>
</dbReference>
<sequence>MGAALTKLKGLVQTYEGYNFDQMPEIELDELLSYATVAIQAVKWEIENDFDLARDENSKLIYIGDIQSKLTYLADRIKGFAIIDETNNALSNPFNWILKELYKLIDHLQNHFGNYFDYQLKLPDGYLGWYKMNNVSIYHHTILKIKEHIPQDDLINLITDIISADQDSEKYTVKTWKQWIYLRFAIITITSQMDNLNVTDVELEMIKVFINLNFNSIYVYRYFIRYIEKFTMGEKSFQEKQQELLYLLKVFKQVRVDSPSSFDTQIQPLKLSVIESVEAELTYLEQQEKVYMQNLKATNPEYPSKFYFSVVITLAELMFFFRVMLEVKVIYTKFNSYLYEFISNHIRTAKAENISKKSMRNHFNNKPFPDRVVQNVRGWLIKMIAHIDLYYSI</sequence>
<evidence type="ECO:0000313" key="2">
    <source>
        <dbReference type="Proteomes" id="UP001216139"/>
    </source>
</evidence>
<reference evidence="1 2" key="1">
    <citation type="submission" date="2023-02" db="EMBL/GenBank/DDBJ databases">
        <title>Genome sequence of Mucilaginibacter jinjuensis strain KACC 16571.</title>
        <authorList>
            <person name="Kim S."/>
            <person name="Heo J."/>
            <person name="Kwon S.-W."/>
        </authorList>
    </citation>
    <scope>NUCLEOTIDE SEQUENCE [LARGE SCALE GENOMIC DNA]</scope>
    <source>
        <strain evidence="1 2">KACC 16571</strain>
    </source>
</reference>
<dbReference type="EMBL" id="CP117167">
    <property type="protein sequence ID" value="WCT13466.1"/>
    <property type="molecule type" value="Genomic_DNA"/>
</dbReference>
<gene>
    <name evidence="1" type="ORF">PQO05_05900</name>
</gene>